<feature type="compositionally biased region" description="Polar residues" evidence="10">
    <location>
        <begin position="1"/>
        <end position="11"/>
    </location>
</feature>
<comment type="caution">
    <text evidence="12">The sequence shown here is derived from an EMBL/GenBank/DDBJ whole genome shotgun (WGS) entry which is preliminary data.</text>
</comment>
<evidence type="ECO:0000313" key="12">
    <source>
        <dbReference type="EMBL" id="MBX7491077.1"/>
    </source>
</evidence>
<keyword evidence="9" id="KW-0698">rRNA processing</keyword>
<evidence type="ECO:0000256" key="8">
    <source>
        <dbReference type="ARBA" id="ARBA00022884"/>
    </source>
</evidence>
<dbReference type="SUPFAM" id="SSF56281">
    <property type="entry name" value="Metallo-hydrolase/oxidoreductase"/>
    <property type="match status" value="1"/>
</dbReference>
<evidence type="ECO:0000256" key="4">
    <source>
        <dbReference type="ARBA" id="ARBA00022759"/>
    </source>
</evidence>
<dbReference type="InterPro" id="IPR001587">
    <property type="entry name" value="RNase_J_CS"/>
</dbReference>
<evidence type="ECO:0000256" key="2">
    <source>
        <dbReference type="ARBA" id="ARBA00022722"/>
    </source>
</evidence>
<comment type="subunit">
    <text evidence="9">Homodimer, may be a subunit of the RNA degradosome.</text>
</comment>
<evidence type="ECO:0000256" key="10">
    <source>
        <dbReference type="SAM" id="MobiDB-lite"/>
    </source>
</evidence>
<dbReference type="Gene3D" id="3.10.20.580">
    <property type="match status" value="1"/>
</dbReference>
<dbReference type="Pfam" id="PF17770">
    <property type="entry name" value="RNase_J_C"/>
    <property type="match status" value="1"/>
</dbReference>
<sequence length="679" mass="77155">MEEQTNPTQPNKENHDPNKRRFKPRKDKVDSQKIESQKEGHKRSERQNQNQKQGQKPQNRNLHNPRFKKDQEKVSTNTRENHQKYHNKNFTSATTQASNLELRKAVELNAKIHEDALTPHSKIEFNANAKVRITPIGGLGEIGGNMTVIETQNSAIIIDAGMSFPDESMHGVDILVPDFSYLEVIKDKIAGIIITHAHEDHIGAMPYLFKKYQFPIYGTALPLGLIGSKFDEHGLKKFRSLFRAVEKRKPIRIGEFEIEWIHITHSIVDSSALAIKTEAGLIFHTGDFKIDHTPIDGYPTDLNRIAYYGEQGILLLLSDSTNSHKPGYTPSEASVGPAFDLLFSRAKGRVIMSTFSSNIHRVYQAIQHGIKYNRKVAVIGRSMEKNLEIARTLGYIELPQNIFIEAHEVAKYADEEVLIVTTGSQGETMSALYRMATDEHRHIKIKPSDTIILSAKAIPGNEGSVSNILNFLNKAGAKVYYQDFSEIHTSGHAAQEEQKLMLRLVKPKFFLPVHGEYNHILRHKETAISCGVDERNIYLMEDGDQIEIAHNYLRKVRSVKTGKTYIDNQVNTTIANDVILERQNLAENGILIVFVELNKEKNSVIGKPRVQTMGVIANKETQVFNKEIEEFFTLFSKNCKKELYNSQKAMEAELRNALRKLMFKKTKKYPTIIPMVSFV</sequence>
<evidence type="ECO:0000259" key="11">
    <source>
        <dbReference type="SMART" id="SM00849"/>
    </source>
</evidence>
<feature type="binding site" evidence="9">
    <location>
        <begin position="488"/>
        <end position="492"/>
    </location>
    <ligand>
        <name>substrate</name>
    </ligand>
</feature>
<dbReference type="NCBIfam" id="TIGR00649">
    <property type="entry name" value="MG423"/>
    <property type="match status" value="1"/>
</dbReference>
<dbReference type="InterPro" id="IPR055132">
    <property type="entry name" value="RNase_J_b_CASP"/>
</dbReference>
<dbReference type="SMART" id="SM00849">
    <property type="entry name" value="Lactamase_B"/>
    <property type="match status" value="1"/>
</dbReference>
<dbReference type="Gene3D" id="3.60.15.10">
    <property type="entry name" value="Ribonuclease Z/Hydroxyacylglutathione hydrolase-like"/>
    <property type="match status" value="1"/>
</dbReference>
<dbReference type="InterPro" id="IPR036866">
    <property type="entry name" value="RibonucZ/Hydroxyglut_hydro"/>
</dbReference>
<dbReference type="InterPro" id="IPR041636">
    <property type="entry name" value="RNase_J_C"/>
</dbReference>
<comment type="subcellular location">
    <subcellularLocation>
        <location evidence="9">Cytoplasm</location>
    </subcellularLocation>
</comment>
<dbReference type="PANTHER" id="PTHR43694:SF1">
    <property type="entry name" value="RIBONUCLEASE J"/>
    <property type="match status" value="1"/>
</dbReference>
<evidence type="ECO:0000313" key="13">
    <source>
        <dbReference type="Proteomes" id="UP000700059"/>
    </source>
</evidence>
<keyword evidence="7 9" id="KW-0269">Exonuclease</keyword>
<dbReference type="EMBL" id="JAIGYQ010000008">
    <property type="protein sequence ID" value="MBX7491077.1"/>
    <property type="molecule type" value="Genomic_DNA"/>
</dbReference>
<accession>A0ABS7JNV3</accession>
<proteinExistence type="inferred from homology"/>
<dbReference type="EC" id="3.1.-.-" evidence="9"/>
<dbReference type="Gene3D" id="3.40.50.10710">
    <property type="entry name" value="Metallo-hydrolase/oxidoreductase"/>
    <property type="match status" value="1"/>
</dbReference>
<dbReference type="CDD" id="cd07714">
    <property type="entry name" value="RNaseJ_MBL-fold"/>
    <property type="match status" value="1"/>
</dbReference>
<dbReference type="HAMAP" id="MF_01491">
    <property type="entry name" value="RNase_J_bact"/>
    <property type="match status" value="1"/>
</dbReference>
<feature type="compositionally biased region" description="Basic and acidic residues" evidence="10">
    <location>
        <begin position="27"/>
        <end position="39"/>
    </location>
</feature>
<keyword evidence="4 9" id="KW-0255">Endonuclease</keyword>
<reference evidence="12 13" key="1">
    <citation type="submission" date="2021-08" db="EMBL/GenBank/DDBJ databases">
        <title>Helicobacter spp. isolated from feces of Anatolian Ground Squirrel (Spermophilus xanthoprymnus) in Turkey.</title>
        <authorList>
            <person name="Aydin F."/>
            <person name="Abay S."/>
            <person name="Kayman T."/>
            <person name="Karakaya E."/>
            <person name="Saticioglu I.B."/>
        </authorList>
    </citation>
    <scope>NUCLEOTIDE SEQUENCE [LARGE SCALE GENOMIC DNA]</scope>
    <source>
        <strain evidence="12 13">Faydin-H70</strain>
    </source>
</reference>
<keyword evidence="8 9" id="KW-0694">RNA-binding</keyword>
<dbReference type="InterPro" id="IPR042173">
    <property type="entry name" value="RNase_J_2"/>
</dbReference>
<keyword evidence="5 9" id="KW-0378">Hydrolase</keyword>
<organism evidence="12 13">
    <name type="scientific">Helicobacter turcicus</name>
    <dbReference type="NCBI Taxonomy" id="2867412"/>
    <lineage>
        <taxon>Bacteria</taxon>
        <taxon>Pseudomonadati</taxon>
        <taxon>Campylobacterota</taxon>
        <taxon>Epsilonproteobacteria</taxon>
        <taxon>Campylobacterales</taxon>
        <taxon>Helicobacteraceae</taxon>
        <taxon>Helicobacter</taxon>
    </lineage>
</organism>
<comment type="function">
    <text evidence="9">An RNase that has 5'-3' exonuclease and possibly endonuclease activity. Involved in maturation of rRNA and in some organisms also mRNA maturation and/or decay.</text>
</comment>
<feature type="domain" description="Metallo-beta-lactamase" evidence="11">
    <location>
        <begin position="143"/>
        <end position="339"/>
    </location>
</feature>
<dbReference type="RefSeq" id="WP_221532345.1">
    <property type="nucleotide sequence ID" value="NZ_JAIGYP010000008.1"/>
</dbReference>
<dbReference type="InterPro" id="IPR001279">
    <property type="entry name" value="Metallo-B-lactamas"/>
</dbReference>
<dbReference type="Pfam" id="PF22505">
    <property type="entry name" value="RNase_J_b_CASP"/>
    <property type="match status" value="1"/>
</dbReference>
<name>A0ABS7JNV3_9HELI</name>
<dbReference type="PANTHER" id="PTHR43694">
    <property type="entry name" value="RIBONUCLEASE J"/>
    <property type="match status" value="1"/>
</dbReference>
<evidence type="ECO:0000256" key="1">
    <source>
        <dbReference type="ARBA" id="ARBA00022490"/>
    </source>
</evidence>
<evidence type="ECO:0000256" key="6">
    <source>
        <dbReference type="ARBA" id="ARBA00022833"/>
    </source>
</evidence>
<dbReference type="Proteomes" id="UP000700059">
    <property type="component" value="Unassembled WGS sequence"/>
</dbReference>
<evidence type="ECO:0000256" key="3">
    <source>
        <dbReference type="ARBA" id="ARBA00022723"/>
    </source>
</evidence>
<evidence type="ECO:0000256" key="5">
    <source>
        <dbReference type="ARBA" id="ARBA00022801"/>
    </source>
</evidence>
<dbReference type="Pfam" id="PF07521">
    <property type="entry name" value="RMMBL"/>
    <property type="match status" value="1"/>
</dbReference>
<dbReference type="InterPro" id="IPR030854">
    <property type="entry name" value="RNase_J_bac"/>
</dbReference>
<keyword evidence="2 9" id="KW-0540">Nuclease</keyword>
<keyword evidence="13" id="KW-1185">Reference proteome</keyword>
<dbReference type="InterPro" id="IPR011108">
    <property type="entry name" value="RMMBL"/>
</dbReference>
<feature type="compositionally biased region" description="Low complexity" evidence="10">
    <location>
        <begin position="47"/>
        <end position="61"/>
    </location>
</feature>
<feature type="compositionally biased region" description="Basic and acidic residues" evidence="10">
    <location>
        <begin position="67"/>
        <end position="83"/>
    </location>
</feature>
<keyword evidence="6" id="KW-0862">Zinc</keyword>
<dbReference type="PROSITE" id="PS01292">
    <property type="entry name" value="UPF0036"/>
    <property type="match status" value="1"/>
</dbReference>
<evidence type="ECO:0000256" key="9">
    <source>
        <dbReference type="HAMAP-Rule" id="MF_01491"/>
    </source>
</evidence>
<keyword evidence="3" id="KW-0479">Metal-binding</keyword>
<dbReference type="Pfam" id="PF00753">
    <property type="entry name" value="Lactamase_B"/>
    <property type="match status" value="1"/>
</dbReference>
<gene>
    <name evidence="9" type="primary">rnj</name>
    <name evidence="12" type="ORF">K4G57_06340</name>
</gene>
<comment type="similarity">
    <text evidence="9">Belongs to the metallo-beta-lactamase superfamily. RNA-metabolizing metallo-beta-lactamase-like family. Bacterial RNase J subfamily.</text>
</comment>
<protein>
    <recommendedName>
        <fullName evidence="9">Ribonuclease J</fullName>
        <shortName evidence="9">RNase J</shortName>
        <ecNumber evidence="9">3.1.-.-</ecNumber>
    </recommendedName>
</protein>
<keyword evidence="1 9" id="KW-0963">Cytoplasm</keyword>
<dbReference type="InterPro" id="IPR004613">
    <property type="entry name" value="RNase_J"/>
</dbReference>
<evidence type="ECO:0000256" key="7">
    <source>
        <dbReference type="ARBA" id="ARBA00022839"/>
    </source>
</evidence>
<feature type="region of interest" description="Disordered" evidence="10">
    <location>
        <begin position="1"/>
        <end position="96"/>
    </location>
</feature>